<organism evidence="2 3">
    <name type="scientific">Niabella yanshanensis</name>
    <dbReference type="NCBI Taxonomy" id="577386"/>
    <lineage>
        <taxon>Bacteria</taxon>
        <taxon>Pseudomonadati</taxon>
        <taxon>Bacteroidota</taxon>
        <taxon>Chitinophagia</taxon>
        <taxon>Chitinophagales</taxon>
        <taxon>Chitinophagaceae</taxon>
        <taxon>Niabella</taxon>
    </lineage>
</organism>
<protein>
    <submittedName>
        <fullName evidence="2">Uncharacterized protein</fullName>
    </submittedName>
</protein>
<keyword evidence="3" id="KW-1185">Reference proteome</keyword>
<evidence type="ECO:0000256" key="1">
    <source>
        <dbReference type="SAM" id="SignalP"/>
    </source>
</evidence>
<keyword evidence="1" id="KW-0732">Signal</keyword>
<feature type="signal peptide" evidence="1">
    <location>
        <begin position="1"/>
        <end position="23"/>
    </location>
</feature>
<gene>
    <name evidence="2" type="ORF">U0035_02980</name>
</gene>
<dbReference type="RefSeq" id="WP_114793158.1">
    <property type="nucleotide sequence ID" value="NZ_CP139960.1"/>
</dbReference>
<evidence type="ECO:0000313" key="3">
    <source>
        <dbReference type="Proteomes" id="UP001325680"/>
    </source>
</evidence>
<sequence length="346" mass="36800">MKYTFQLLCSLVLLIAPYHFTNAQGTETFEMATVGATSFTNNGQTFNLTTNAPAFFIANFAGLGYGASNRFIHLNDSYGSVSAISVPSGSFKLNNFWFYVTGNAEQDPGAPNPSTGPGSVTFTGIFRGATQFSFTKTTGFATTFALPGNGFGLIDFSTEGGTDNTNVSIDQLQITLSSNFDYFAIDNFNWTQGALPVTFGSITASVTNENGLVTWETLSENNNDHFEVQVSTDGKAFTTVASVVSKAPGGSSDKTITYEAGLNFKDAAATAGMYLASLLLLGVAHVKRRRFVPALMLALGVAGGLGCSKNNNGIPVDGEKYYLRIAQVDKDGGRTFSKIVIAERTN</sequence>
<dbReference type="EMBL" id="CP139960">
    <property type="protein sequence ID" value="WQD39110.1"/>
    <property type="molecule type" value="Genomic_DNA"/>
</dbReference>
<name>A0ABZ0W761_9BACT</name>
<reference evidence="2 3" key="1">
    <citation type="submission" date="2023-12" db="EMBL/GenBank/DDBJ databases">
        <title>Genome sequencing and assembly of bacterial species from a model synthetic community.</title>
        <authorList>
            <person name="Hogle S.L."/>
        </authorList>
    </citation>
    <scope>NUCLEOTIDE SEQUENCE [LARGE SCALE GENOMIC DNA]</scope>
    <source>
        <strain evidence="2 3">HAMBI_3031</strain>
    </source>
</reference>
<accession>A0ABZ0W761</accession>
<dbReference type="Proteomes" id="UP001325680">
    <property type="component" value="Chromosome"/>
</dbReference>
<feature type="chain" id="PRO_5045898827" evidence="1">
    <location>
        <begin position="24"/>
        <end position="346"/>
    </location>
</feature>
<evidence type="ECO:0000313" key="2">
    <source>
        <dbReference type="EMBL" id="WQD39110.1"/>
    </source>
</evidence>
<proteinExistence type="predicted"/>